<organism evidence="2 3">
    <name type="scientific">Plesiocystis pacifica SIR-1</name>
    <dbReference type="NCBI Taxonomy" id="391625"/>
    <lineage>
        <taxon>Bacteria</taxon>
        <taxon>Pseudomonadati</taxon>
        <taxon>Myxococcota</taxon>
        <taxon>Polyangia</taxon>
        <taxon>Nannocystales</taxon>
        <taxon>Nannocystaceae</taxon>
        <taxon>Plesiocystis</taxon>
    </lineage>
</organism>
<dbReference type="STRING" id="391625.PPSIR1_17550"/>
<protein>
    <submittedName>
        <fullName evidence="2">Uncharacterized protein</fullName>
    </submittedName>
</protein>
<name>A6GIV1_9BACT</name>
<evidence type="ECO:0000313" key="2">
    <source>
        <dbReference type="EMBL" id="EDM74186.1"/>
    </source>
</evidence>
<dbReference type="InterPro" id="IPR053825">
    <property type="entry name" value="DUF7009"/>
</dbReference>
<dbReference type="Proteomes" id="UP000005801">
    <property type="component" value="Unassembled WGS sequence"/>
</dbReference>
<reference evidence="2 3" key="1">
    <citation type="submission" date="2007-06" db="EMBL/GenBank/DDBJ databases">
        <authorList>
            <person name="Shimkets L."/>
            <person name="Ferriera S."/>
            <person name="Johnson J."/>
            <person name="Kravitz S."/>
            <person name="Beeson K."/>
            <person name="Sutton G."/>
            <person name="Rogers Y.-H."/>
            <person name="Friedman R."/>
            <person name="Frazier M."/>
            <person name="Venter J.C."/>
        </authorList>
    </citation>
    <scope>NUCLEOTIDE SEQUENCE [LARGE SCALE GENOMIC DNA]</scope>
    <source>
        <strain evidence="2 3">SIR-1</strain>
    </source>
</reference>
<evidence type="ECO:0000256" key="1">
    <source>
        <dbReference type="SAM" id="MobiDB-lite"/>
    </source>
</evidence>
<sequence length="127" mass="13728">MKLRIRADSLRLRLTQGEVRQLAERGRVDAACRFGPRALEYALAVGAIDQPCARFEGDRVEVLLPAAMAQAWATSEQVGIEHEQALPEAGASLRLLIEKDFQCLAPRAGEEDSDAFPHPGAAEGASC</sequence>
<keyword evidence="3" id="KW-1185">Reference proteome</keyword>
<proteinExistence type="predicted"/>
<dbReference type="AlphaFoldDB" id="A6GIV1"/>
<evidence type="ECO:0000313" key="3">
    <source>
        <dbReference type="Proteomes" id="UP000005801"/>
    </source>
</evidence>
<dbReference type="OrthoDB" id="7060517at2"/>
<dbReference type="EMBL" id="ABCS01000144">
    <property type="protein sequence ID" value="EDM74186.1"/>
    <property type="molecule type" value="Genomic_DNA"/>
</dbReference>
<dbReference type="RefSeq" id="WP_006976637.1">
    <property type="nucleotide sequence ID" value="NZ_ABCS01000144.1"/>
</dbReference>
<comment type="caution">
    <text evidence="2">The sequence shown here is derived from an EMBL/GenBank/DDBJ whole genome shotgun (WGS) entry which is preliminary data.</text>
</comment>
<dbReference type="Pfam" id="PF22668">
    <property type="entry name" value="DUF7009"/>
    <property type="match status" value="1"/>
</dbReference>
<gene>
    <name evidence="2" type="ORF">PPSIR1_17550</name>
</gene>
<accession>A6GIV1</accession>
<feature type="region of interest" description="Disordered" evidence="1">
    <location>
        <begin position="108"/>
        <end position="127"/>
    </location>
</feature>
<dbReference type="eggNOG" id="ENOG503316Y">
    <property type="taxonomic scope" value="Bacteria"/>
</dbReference>